<evidence type="ECO:0008006" key="3">
    <source>
        <dbReference type="Google" id="ProtNLM"/>
    </source>
</evidence>
<dbReference type="EMBL" id="CP108195">
    <property type="protein sequence ID" value="WTS18024.1"/>
    <property type="molecule type" value="Genomic_DNA"/>
</dbReference>
<keyword evidence="1" id="KW-1133">Transmembrane helix</keyword>
<sequence length="180" mass="19129">MPTRQRKEVLRRTSSRVLSWVTTVGFGLVAVGLIISLTYIPDGGPASGVAACFFTIAFCRRLFGSRIVLGSSGVTVVNPLITYQVPYTAIGEVRGGNGGTLNLVTWTGDEICSTAFGGSITDYVVGSTERAADRIEKRVKTRRTSTQQGLVEKKFTTSWIADFCAVGGVVFVILAGALGI</sequence>
<protein>
    <recommendedName>
        <fullName evidence="3">PH domain-containing protein</fullName>
    </recommendedName>
</protein>
<feature type="transmembrane region" description="Helical" evidence="1">
    <location>
        <begin position="20"/>
        <end position="40"/>
    </location>
</feature>
<dbReference type="AlphaFoldDB" id="A0AAU1ULD2"/>
<name>A0AAU1ULD2_9ACTN</name>
<proteinExistence type="predicted"/>
<organism evidence="2">
    <name type="scientific">Streptomyces sp. NBC_00119</name>
    <dbReference type="NCBI Taxonomy" id="2975659"/>
    <lineage>
        <taxon>Bacteria</taxon>
        <taxon>Bacillati</taxon>
        <taxon>Actinomycetota</taxon>
        <taxon>Actinomycetes</taxon>
        <taxon>Kitasatosporales</taxon>
        <taxon>Streptomycetaceae</taxon>
        <taxon>Streptomyces</taxon>
    </lineage>
</organism>
<keyword evidence="1" id="KW-0812">Transmembrane</keyword>
<keyword evidence="1" id="KW-0472">Membrane</keyword>
<evidence type="ECO:0000313" key="2">
    <source>
        <dbReference type="EMBL" id="WTS18024.1"/>
    </source>
</evidence>
<evidence type="ECO:0000256" key="1">
    <source>
        <dbReference type="SAM" id="Phobius"/>
    </source>
</evidence>
<accession>A0AAU1ULD2</accession>
<feature type="transmembrane region" description="Helical" evidence="1">
    <location>
        <begin position="159"/>
        <end position="178"/>
    </location>
</feature>
<gene>
    <name evidence="2" type="ORF">OHU69_47700</name>
</gene>
<reference evidence="2" key="1">
    <citation type="submission" date="2022-10" db="EMBL/GenBank/DDBJ databases">
        <title>The complete genomes of actinobacterial strains from the NBC collection.</title>
        <authorList>
            <person name="Joergensen T.S."/>
            <person name="Alvarez Arevalo M."/>
            <person name="Sterndorff E.B."/>
            <person name="Faurdal D."/>
            <person name="Vuksanovic O."/>
            <person name="Mourched A.-S."/>
            <person name="Charusanti P."/>
            <person name="Shaw S."/>
            <person name="Blin K."/>
            <person name="Weber T."/>
        </authorList>
    </citation>
    <scope>NUCLEOTIDE SEQUENCE</scope>
    <source>
        <strain evidence="2">NBC_00119</strain>
    </source>
</reference>